<accession>A0A494XM20</accession>
<sequence length="222" mass="23703">MTQTTYLRACVVAMLCTLFVGCASVQPMPYSELSSSNYLHRNMQSDADHVPFRYTIARNWSAYSKLILDPVVIYRGADQQFGDMSDADKAALATYMQSTFSSKLASRFTLAHQAEPGALRMTLTLTGATTTTPVLGAATHFDIGGNLYNAVQAMRGQKALFGGSVTYAVEIHDAATNELLYADVTQQYPNAMNMGAAFGALSAARTGIDKGADALVVVLGGS</sequence>
<evidence type="ECO:0000256" key="1">
    <source>
        <dbReference type="SAM" id="SignalP"/>
    </source>
</evidence>
<proteinExistence type="predicted"/>
<keyword evidence="1" id="KW-0732">Signal</keyword>
<dbReference type="Proteomes" id="UP000270342">
    <property type="component" value="Unassembled WGS sequence"/>
</dbReference>
<reference evidence="2 3" key="1">
    <citation type="submission" date="2018-10" db="EMBL/GenBank/DDBJ databases">
        <title>Robbsia sp. DHC34, isolated from soil.</title>
        <authorList>
            <person name="Gao Z.-H."/>
            <person name="Qiu L.-H."/>
        </authorList>
    </citation>
    <scope>NUCLEOTIDE SEQUENCE [LARGE SCALE GENOMIC DNA]</scope>
    <source>
        <strain evidence="2 3">DHC34</strain>
    </source>
</reference>
<dbReference type="OrthoDB" id="7585546at2"/>
<gene>
    <name evidence="2" type="ORF">D7S86_17415</name>
</gene>
<keyword evidence="3" id="KW-1185">Reference proteome</keyword>
<evidence type="ECO:0000313" key="3">
    <source>
        <dbReference type="Proteomes" id="UP000270342"/>
    </source>
</evidence>
<dbReference type="Pfam" id="PF11769">
    <property type="entry name" value="DUF3313"/>
    <property type="match status" value="1"/>
</dbReference>
<evidence type="ECO:0000313" key="2">
    <source>
        <dbReference type="EMBL" id="RKP51740.1"/>
    </source>
</evidence>
<comment type="caution">
    <text evidence="2">The sequence shown here is derived from an EMBL/GenBank/DDBJ whole genome shotgun (WGS) entry which is preliminary data.</text>
</comment>
<dbReference type="InterPro" id="IPR021747">
    <property type="entry name" value="DUF3313"/>
</dbReference>
<feature type="chain" id="PRO_5019725821" evidence="1">
    <location>
        <begin position="26"/>
        <end position="222"/>
    </location>
</feature>
<feature type="signal peptide" evidence="1">
    <location>
        <begin position="1"/>
        <end position="25"/>
    </location>
</feature>
<name>A0A494XM20_9BURK</name>
<dbReference type="EMBL" id="RBZU01000008">
    <property type="protein sequence ID" value="RKP51740.1"/>
    <property type="molecule type" value="Genomic_DNA"/>
</dbReference>
<organism evidence="2 3">
    <name type="scientific">Pararobbsia silviterrae</name>
    <dbReference type="NCBI Taxonomy" id="1792498"/>
    <lineage>
        <taxon>Bacteria</taxon>
        <taxon>Pseudomonadati</taxon>
        <taxon>Pseudomonadota</taxon>
        <taxon>Betaproteobacteria</taxon>
        <taxon>Burkholderiales</taxon>
        <taxon>Burkholderiaceae</taxon>
        <taxon>Pararobbsia</taxon>
    </lineage>
</organism>
<dbReference type="AlphaFoldDB" id="A0A494XM20"/>
<protein>
    <submittedName>
        <fullName evidence="2">DUF3313 domain-containing protein</fullName>
    </submittedName>
</protein>
<dbReference type="RefSeq" id="WP_121088145.1">
    <property type="nucleotide sequence ID" value="NZ_RBZU01000008.1"/>
</dbReference>